<dbReference type="InterPro" id="IPR045338">
    <property type="entry name" value="DUF6535"/>
</dbReference>
<dbReference type="Pfam" id="PF20153">
    <property type="entry name" value="DUF6535"/>
    <property type="match status" value="1"/>
</dbReference>
<dbReference type="InterPro" id="IPR036322">
    <property type="entry name" value="WD40_repeat_dom_sf"/>
</dbReference>
<dbReference type="InterPro" id="IPR015943">
    <property type="entry name" value="WD40/YVTN_repeat-like_dom_sf"/>
</dbReference>
<dbReference type="OrthoDB" id="972532at2759"/>
<feature type="transmembrane region" description="Helical" evidence="2">
    <location>
        <begin position="324"/>
        <end position="354"/>
    </location>
</feature>
<keyword evidence="2" id="KW-0812">Transmembrane</keyword>
<feature type="region of interest" description="Disordered" evidence="1">
    <location>
        <begin position="477"/>
        <end position="509"/>
    </location>
</feature>
<feature type="region of interest" description="Disordered" evidence="1">
    <location>
        <begin position="416"/>
        <end position="447"/>
    </location>
</feature>
<dbReference type="AlphaFoldDB" id="A0A369IYT6"/>
<keyword evidence="2" id="KW-0472">Membrane</keyword>
<proteinExistence type="predicted"/>
<evidence type="ECO:0000313" key="4">
    <source>
        <dbReference type="EMBL" id="RDB14921.1"/>
    </source>
</evidence>
<protein>
    <recommendedName>
        <fullName evidence="3">DUF6535 domain-containing protein</fullName>
    </recommendedName>
</protein>
<keyword evidence="2" id="KW-1133">Transmembrane helix</keyword>
<accession>A0A369IYT6</accession>
<gene>
    <name evidence="4" type="ORF">Hypma_016556</name>
</gene>
<evidence type="ECO:0000256" key="1">
    <source>
        <dbReference type="SAM" id="MobiDB-lite"/>
    </source>
</evidence>
<feature type="transmembrane region" description="Helical" evidence="2">
    <location>
        <begin position="366"/>
        <end position="388"/>
    </location>
</feature>
<evidence type="ECO:0000259" key="3">
    <source>
        <dbReference type="Pfam" id="PF20153"/>
    </source>
</evidence>
<organism evidence="4 5">
    <name type="scientific">Hypsizygus marmoreus</name>
    <name type="common">White beech mushroom</name>
    <name type="synonym">Agaricus marmoreus</name>
    <dbReference type="NCBI Taxonomy" id="39966"/>
    <lineage>
        <taxon>Eukaryota</taxon>
        <taxon>Fungi</taxon>
        <taxon>Dikarya</taxon>
        <taxon>Basidiomycota</taxon>
        <taxon>Agaricomycotina</taxon>
        <taxon>Agaricomycetes</taxon>
        <taxon>Agaricomycetidae</taxon>
        <taxon>Agaricales</taxon>
        <taxon>Tricholomatineae</taxon>
        <taxon>Lyophyllaceae</taxon>
        <taxon>Hypsizygus</taxon>
    </lineage>
</organism>
<dbReference type="EMBL" id="LUEZ02000096">
    <property type="protein sequence ID" value="RDB14921.1"/>
    <property type="molecule type" value="Genomic_DNA"/>
</dbReference>
<dbReference type="SUPFAM" id="SSF50978">
    <property type="entry name" value="WD40 repeat-like"/>
    <property type="match status" value="1"/>
</dbReference>
<feature type="domain" description="DUF6535" evidence="3">
    <location>
        <begin position="213"/>
        <end position="355"/>
    </location>
</feature>
<evidence type="ECO:0000313" key="5">
    <source>
        <dbReference type="Proteomes" id="UP000076154"/>
    </source>
</evidence>
<dbReference type="InParanoid" id="A0A369IYT6"/>
<feature type="transmembrane region" description="Helical" evidence="2">
    <location>
        <begin position="254"/>
        <end position="277"/>
    </location>
</feature>
<comment type="caution">
    <text evidence="4">The sequence shown here is derived from an EMBL/GenBank/DDBJ whole genome shotgun (WGS) entry which is preliminary data.</text>
</comment>
<dbReference type="Proteomes" id="UP000076154">
    <property type="component" value="Unassembled WGS sequence"/>
</dbReference>
<dbReference type="Gene3D" id="2.130.10.10">
    <property type="entry name" value="YVTN repeat-like/Quinoprotein amine dehydrogenase"/>
    <property type="match status" value="1"/>
</dbReference>
<reference evidence="4" key="1">
    <citation type="submission" date="2018-04" db="EMBL/GenBank/DDBJ databases">
        <title>Whole genome sequencing of Hypsizygus marmoreus.</title>
        <authorList>
            <person name="Choi I.-G."/>
            <person name="Min B."/>
            <person name="Kim J.-G."/>
            <person name="Kim S."/>
            <person name="Oh Y.-L."/>
            <person name="Kong W.-S."/>
            <person name="Park H."/>
            <person name="Jeong J."/>
            <person name="Song E.-S."/>
        </authorList>
    </citation>
    <scope>NUCLEOTIDE SEQUENCE [LARGE SCALE GENOMIC DNA]</scope>
    <source>
        <strain evidence="4">51987-8</strain>
    </source>
</reference>
<feature type="transmembrane region" description="Helical" evidence="2">
    <location>
        <begin position="289"/>
        <end position="312"/>
    </location>
</feature>
<dbReference type="STRING" id="39966.A0A369IYT6"/>
<name>A0A369IYT6_HYPMA</name>
<evidence type="ECO:0000256" key="2">
    <source>
        <dbReference type="SAM" id="Phobius"/>
    </source>
</evidence>
<keyword evidence="5" id="KW-1185">Reference proteome</keyword>
<sequence>MSAYYLQLSFLCTLEAPHVRVVMKASNARLLSIHPMAASSRGNEMRERSAFTIDEEETELFRGDPHSPKAIANSYIRFKKRISELQHELGQFSSECRQLGRSYALILAARDVRESFENILLNFYDNAVHLSPVLQDPSLPSGSRLGVESFPYWLEGAAEAFENMHDRLNEFREYTDESVKVKLLMGLFAKDMKYRASCLMEYKGRLDTLHIRHYIHELADEMGEDLDNLITAFTFFNIYGMPAMQYEQKRDTDIVLNMSTVATFFSAVTATTLQMSIDIERTPVLSIVNSFWFCSLVLSIGAALNSLLAVAWKRTPYGSRGRRLPLWVTIWIHTSAPVFLAISIACFLAGLALFSYGSDQARFTSVVTLVATAVTSFGLSMTIAWFGYEQWIAPFLLPNAPWSPFRKRRDKRADHFPEENARPGLFSHRRSRTGSISDVSEGGSTDTSASSFNIIPPILTSRLPVSHLVNKVTSFVRPETPRSTGQHQVPDPEIQIDPPPPNLDSRERPREQWRKAVKLITSMKSASRAFLQGSSGRSSLNMPIPLLPTINVVTNGSNKPYVSPTVLTFPTRPYRVLPHEHGIIQDLEYSSDGRYLAITSYELSKELSITATFTTEPDYTDVFRHQHGPGRASQQVKWSPDGGRLMVRLDHGIDILNPECRMVSIIRRSHSVEAASWCSSSNILFVERHAILNMTLDGHTVAKYRFENLLLRDIAIVPNSTLLLVVGRVFPSREEIVPSNSRAEKQFILYDMNSREYLSRNPILNDVRHISLSRSISPVRQGFDVLLGHKNTPSPRLWTLQPRIRSPHQLKPGDFHLQSSVELTGRGYFAGDQDQMMVGTGLDGNIHIWDRETGRPLQCLEARAGTHGSRCFAWRPLTANVISFASTSEEGIKIWTMAQSELLTESPIDAGPSRRLPERHDHLMAQQGSVSDLGVIFEEPLSSS</sequence>
<feature type="compositionally biased region" description="Polar residues" evidence="1">
    <location>
        <begin position="433"/>
        <end position="447"/>
    </location>
</feature>